<dbReference type="EMBL" id="VOSL01000001">
    <property type="protein sequence ID" value="TXD44762.1"/>
    <property type="molecule type" value="Genomic_DNA"/>
</dbReference>
<dbReference type="Pfam" id="PF03860">
    <property type="entry name" value="Csp"/>
    <property type="match status" value="1"/>
</dbReference>
<evidence type="ECO:0000313" key="1">
    <source>
        <dbReference type="EMBL" id="TXD44762.1"/>
    </source>
</evidence>
<reference evidence="1 2" key="1">
    <citation type="submission" date="2019-08" db="EMBL/GenBank/DDBJ databases">
        <title>Bradymonadales sp. TMQ2.</title>
        <authorList>
            <person name="Liang Q."/>
        </authorList>
    </citation>
    <scope>NUCLEOTIDE SEQUENCE [LARGE SCALE GENOMIC DNA]</scope>
    <source>
        <strain evidence="1 2">TMQ2</strain>
    </source>
</reference>
<proteinExistence type="predicted"/>
<gene>
    <name evidence="1" type="ORF">FRC96_00105</name>
</gene>
<dbReference type="PANTHER" id="PTHR37310:SF1">
    <property type="entry name" value="CYTOPLASMIC PROTEIN"/>
    <property type="match status" value="1"/>
</dbReference>
<accession>A0A5C6XGB8</accession>
<name>A0A5C6XGB8_9DELT</name>
<dbReference type="InterPro" id="IPR005560">
    <property type="entry name" value="Csp_YhjQ"/>
</dbReference>
<sequence>MADLRQMIKAHPLTPPLEADLLATTLNEVRMCAQFCVLCADACLAEDKVEAMRECIRRCLACAESCEATAHQLVRYDERDRTILYSQLQASAVATRVCAEECERHAEAMEHCRICAQACRNTLEAFHEAIDALA</sequence>
<comment type="caution">
    <text evidence="1">The sequence shown here is derived from an EMBL/GenBank/DDBJ whole genome shotgun (WGS) entry which is preliminary data.</text>
</comment>
<dbReference type="RefSeq" id="WP_146972011.1">
    <property type="nucleotide sequence ID" value="NZ_VOSL01000001.1"/>
</dbReference>
<organism evidence="1 2">
    <name type="scientific">Lujinxingia vulgaris</name>
    <dbReference type="NCBI Taxonomy" id="2600176"/>
    <lineage>
        <taxon>Bacteria</taxon>
        <taxon>Deltaproteobacteria</taxon>
        <taxon>Bradymonadales</taxon>
        <taxon>Lujinxingiaceae</taxon>
        <taxon>Lujinxingia</taxon>
    </lineage>
</organism>
<protein>
    <submittedName>
        <fullName evidence="1">Four-helix bundle copper-binding protein</fullName>
    </submittedName>
</protein>
<dbReference type="PANTHER" id="PTHR37310">
    <property type="entry name" value="CYTOPLASMIC PROTEIN-RELATED"/>
    <property type="match status" value="1"/>
</dbReference>
<dbReference type="OrthoDB" id="5396211at2"/>
<dbReference type="AlphaFoldDB" id="A0A5C6XGB8"/>
<evidence type="ECO:0000313" key="2">
    <source>
        <dbReference type="Proteomes" id="UP000321046"/>
    </source>
</evidence>
<dbReference type="Gene3D" id="1.20.1270.360">
    <property type="match status" value="1"/>
</dbReference>
<dbReference type="Proteomes" id="UP000321046">
    <property type="component" value="Unassembled WGS sequence"/>
</dbReference>